<evidence type="ECO:0000256" key="2">
    <source>
        <dbReference type="ARBA" id="ARBA00022676"/>
    </source>
</evidence>
<dbReference type="InterPro" id="IPR029044">
    <property type="entry name" value="Nucleotide-diphossugar_trans"/>
</dbReference>
<dbReference type="PANTHER" id="PTHR43685:SF5">
    <property type="entry name" value="GLYCOSYLTRANSFERASE EPSE-RELATED"/>
    <property type="match status" value="1"/>
</dbReference>
<dbReference type="InterPro" id="IPR001173">
    <property type="entry name" value="Glyco_trans_2-like"/>
</dbReference>
<gene>
    <name evidence="5" type="ordered locus">Caur_1808</name>
</gene>
<dbReference type="eggNOG" id="COG1215">
    <property type="taxonomic scope" value="Bacteria"/>
</dbReference>
<name>A9WD58_CHLAA</name>
<feature type="domain" description="Glycosyltransferase 2-like" evidence="4">
    <location>
        <begin position="17"/>
        <end position="184"/>
    </location>
</feature>
<dbReference type="PATRIC" id="fig|324602.8.peg.2061"/>
<evidence type="ECO:0000259" key="4">
    <source>
        <dbReference type="Pfam" id="PF00535"/>
    </source>
</evidence>
<keyword evidence="3 5" id="KW-0808">Transferase</keyword>
<dbReference type="Proteomes" id="UP000002008">
    <property type="component" value="Chromosome"/>
</dbReference>
<proteinExistence type="inferred from homology"/>
<accession>A9WD58</accession>
<protein>
    <submittedName>
        <fullName evidence="5">Glycosyl transferase family 2</fullName>
    </submittedName>
</protein>
<dbReference type="EnsemblBacteria" id="ABY35025">
    <property type="protein sequence ID" value="ABY35025"/>
    <property type="gene ID" value="Caur_1808"/>
</dbReference>
<dbReference type="InterPro" id="IPR029063">
    <property type="entry name" value="SAM-dependent_MTases_sf"/>
</dbReference>
<evidence type="ECO:0000256" key="3">
    <source>
        <dbReference type="ARBA" id="ARBA00022679"/>
    </source>
</evidence>
<dbReference type="EMBL" id="CP000909">
    <property type="protein sequence ID" value="ABY35025.1"/>
    <property type="molecule type" value="Genomic_DNA"/>
</dbReference>
<dbReference type="InParanoid" id="A9WD58"/>
<dbReference type="KEGG" id="cau:Caur_1808"/>
<dbReference type="SUPFAM" id="SSF53448">
    <property type="entry name" value="Nucleotide-diphospho-sugar transferases"/>
    <property type="match status" value="1"/>
</dbReference>
<comment type="similarity">
    <text evidence="1">Belongs to the glycosyltransferase 2 family.</text>
</comment>
<organism evidence="5 6">
    <name type="scientific">Chloroflexus aurantiacus (strain ATCC 29366 / DSM 635 / J-10-fl)</name>
    <dbReference type="NCBI Taxonomy" id="324602"/>
    <lineage>
        <taxon>Bacteria</taxon>
        <taxon>Bacillati</taxon>
        <taxon>Chloroflexota</taxon>
        <taxon>Chloroflexia</taxon>
        <taxon>Chloroflexales</taxon>
        <taxon>Chloroflexineae</taxon>
        <taxon>Chloroflexaceae</taxon>
        <taxon>Chloroflexus</taxon>
    </lineage>
</organism>
<keyword evidence="6" id="KW-1185">Reference proteome</keyword>
<sequence>MLNLGSYPIAMIKPLISVLLPIRNAAATLPVCLQSLARQTFTNYEVLAIDDGSSDESPMIIAAAAARDARIVPIIAGRIGLPAALNLGLTLARAPIIARMDADDAMHPTRLERQYHALQVNPDLALIASRVVAFPARAIRAGLREYLRWQNQVLTSEQIAAEIYVEAPFVHPSVMFRRAVVQELGGYTDHSWPEDYELWLRMHAAGMRMHKLPGNLLAWREHPTRATRVDPRYARDAFDTLRATYLARDPRLHSGRPLVYWGAGRVTRQRARRLIERGFPPFAWIDIDPAKIGQTIWGAPVHAPAWLNRQPRPFVLVYVTNHGARDLIAGWLGEMGYQPGRDYLGVG</sequence>
<dbReference type="Pfam" id="PF00535">
    <property type="entry name" value="Glycos_transf_2"/>
    <property type="match status" value="1"/>
</dbReference>
<dbReference type="STRING" id="324602.Caur_1808"/>
<dbReference type="FunCoup" id="A9WD58">
    <property type="interactions" value="12"/>
</dbReference>
<evidence type="ECO:0000313" key="5">
    <source>
        <dbReference type="EMBL" id="ABY35025.1"/>
    </source>
</evidence>
<evidence type="ECO:0000256" key="1">
    <source>
        <dbReference type="ARBA" id="ARBA00006739"/>
    </source>
</evidence>
<dbReference type="GO" id="GO:0016757">
    <property type="term" value="F:glycosyltransferase activity"/>
    <property type="evidence" value="ECO:0007669"/>
    <property type="project" value="UniProtKB-KW"/>
</dbReference>
<dbReference type="CAZy" id="GT2">
    <property type="family name" value="Glycosyltransferase Family 2"/>
</dbReference>
<dbReference type="PANTHER" id="PTHR43685">
    <property type="entry name" value="GLYCOSYLTRANSFERASE"/>
    <property type="match status" value="1"/>
</dbReference>
<dbReference type="AlphaFoldDB" id="A9WD58"/>
<dbReference type="Gene3D" id="3.90.550.10">
    <property type="entry name" value="Spore Coat Polysaccharide Biosynthesis Protein SpsA, Chain A"/>
    <property type="match status" value="1"/>
</dbReference>
<reference evidence="6" key="1">
    <citation type="journal article" date="2011" name="BMC Genomics">
        <title>Complete genome sequence of the filamentous anoxygenic phototrophic bacterium Chloroflexus aurantiacus.</title>
        <authorList>
            <person name="Tang K.H."/>
            <person name="Barry K."/>
            <person name="Chertkov O."/>
            <person name="Dalin E."/>
            <person name="Han C.S."/>
            <person name="Hauser L.J."/>
            <person name="Honchak B.M."/>
            <person name="Karbach L.E."/>
            <person name="Land M.L."/>
            <person name="Lapidus A."/>
            <person name="Larimer F.W."/>
            <person name="Mikhailova N."/>
            <person name="Pitluck S."/>
            <person name="Pierson B.K."/>
            <person name="Blankenship R.E."/>
        </authorList>
    </citation>
    <scope>NUCLEOTIDE SEQUENCE [LARGE SCALE GENOMIC DNA]</scope>
    <source>
        <strain evidence="6">ATCC 29366 / DSM 635 / J-10-fl</strain>
    </source>
</reference>
<keyword evidence="2" id="KW-0328">Glycosyltransferase</keyword>
<dbReference type="SUPFAM" id="SSF53335">
    <property type="entry name" value="S-adenosyl-L-methionine-dependent methyltransferases"/>
    <property type="match status" value="1"/>
</dbReference>
<evidence type="ECO:0000313" key="6">
    <source>
        <dbReference type="Proteomes" id="UP000002008"/>
    </source>
</evidence>
<dbReference type="InterPro" id="IPR050834">
    <property type="entry name" value="Glycosyltransf_2"/>
</dbReference>
<dbReference type="HOGENOM" id="CLU_025996_0_7_0"/>